<sequence>MLYFPSISEETFDFEADWLVKAMDDNQKRILFVGQGKNGDLELELNYQDNPEPFDNLSVGELVQLPKELFVVPETISYQPQYECF</sequence>
<dbReference type="AlphaFoldDB" id="A0A380IHX7"/>
<evidence type="ECO:0000313" key="5">
    <source>
        <dbReference type="Proteomes" id="UP000268870"/>
    </source>
</evidence>
<dbReference type="EMBL" id="LR134265">
    <property type="protein sequence ID" value="VED64034.1"/>
    <property type="molecule type" value="Genomic_DNA"/>
</dbReference>
<reference evidence="1 4" key="1">
    <citation type="submission" date="2018-06" db="EMBL/GenBank/DDBJ databases">
        <authorList>
            <consortium name="Pathogen Informatics"/>
            <person name="Doyle S."/>
        </authorList>
    </citation>
    <scope>NUCLEOTIDE SEQUENCE [LARGE SCALE GENOMIC DNA]</scope>
    <source>
        <strain evidence="1 4">NCTC9828</strain>
    </source>
</reference>
<gene>
    <name evidence="2" type="ORF">NCTC8184_00002</name>
    <name evidence="3" type="ORF">NCTC8184_00932</name>
    <name evidence="1" type="ORF">NCTC9828_00868</name>
</gene>
<protein>
    <submittedName>
        <fullName evidence="2">Uncharacterized protein</fullName>
    </submittedName>
</protein>
<proteinExistence type="predicted"/>
<accession>A0A380IHX7</accession>
<dbReference type="Proteomes" id="UP000268870">
    <property type="component" value="Chromosome"/>
</dbReference>
<evidence type="ECO:0000313" key="4">
    <source>
        <dbReference type="Proteomes" id="UP000255140"/>
    </source>
</evidence>
<reference evidence="2 5" key="2">
    <citation type="submission" date="2018-12" db="EMBL/GenBank/DDBJ databases">
        <authorList>
            <consortium name="Pathogen Informatics"/>
        </authorList>
    </citation>
    <scope>NUCLEOTIDE SEQUENCE [LARGE SCALE GENOMIC DNA]</scope>
    <source>
        <strain evidence="2 5">NCTC8184</strain>
    </source>
</reference>
<evidence type="ECO:0000313" key="3">
    <source>
        <dbReference type="EMBL" id="VED64897.1"/>
    </source>
</evidence>
<name>A0A380IHX7_STRAG</name>
<evidence type="ECO:0000313" key="2">
    <source>
        <dbReference type="EMBL" id="VED64034.1"/>
    </source>
</evidence>
<dbReference type="EMBL" id="UHEW01000005">
    <property type="protein sequence ID" value="SUN28531.1"/>
    <property type="molecule type" value="Genomic_DNA"/>
</dbReference>
<evidence type="ECO:0000313" key="1">
    <source>
        <dbReference type="EMBL" id="SUN28531.1"/>
    </source>
</evidence>
<dbReference type="EMBL" id="LR134265">
    <property type="protein sequence ID" value="VED64897.1"/>
    <property type="molecule type" value="Genomic_DNA"/>
</dbReference>
<dbReference type="Proteomes" id="UP000255140">
    <property type="component" value="Unassembled WGS sequence"/>
</dbReference>
<organism evidence="2 5">
    <name type="scientific">Streptococcus agalactiae</name>
    <dbReference type="NCBI Taxonomy" id="1311"/>
    <lineage>
        <taxon>Bacteria</taxon>
        <taxon>Bacillati</taxon>
        <taxon>Bacillota</taxon>
        <taxon>Bacilli</taxon>
        <taxon>Lactobacillales</taxon>
        <taxon>Streptococcaceae</taxon>
        <taxon>Streptococcus</taxon>
    </lineage>
</organism>
<dbReference type="RefSeq" id="WP_000965476.1">
    <property type="nucleotide sequence ID" value="NZ_CP129876.1"/>
</dbReference>